<evidence type="ECO:0000259" key="11">
    <source>
        <dbReference type="PROSITE" id="PS50507"/>
    </source>
</evidence>
<dbReference type="Pfam" id="PF00978">
    <property type="entry name" value="RdRP_2"/>
    <property type="match status" value="1"/>
</dbReference>
<dbReference type="GeneID" id="16767985"/>
<dbReference type="GO" id="GO:0000166">
    <property type="term" value="F:nucleotide binding"/>
    <property type="evidence" value="ECO:0007669"/>
    <property type="project" value="UniProtKB-KW"/>
</dbReference>
<reference evidence="13 14" key="1">
    <citation type="submission" date="2013-05" db="EMBL/GenBank/DDBJ databases">
        <title>Detection of blueberry viruses by Next Generation Sequencing.</title>
        <authorList>
            <person name="Rott M.E."/>
            <person name="Saeed H."/>
            <person name="Belton M."/>
        </authorList>
    </citation>
    <scope>NUCLEOTIDE SEQUENCE</scope>
    <source>
        <strain evidence="12">Berkely</strain>
        <strain evidence="13">Elliot</strain>
    </source>
</reference>
<dbReference type="InterPro" id="IPR007094">
    <property type="entry name" value="RNA-dir_pol_PSvirus"/>
</dbReference>
<evidence type="ECO:0000313" key="13">
    <source>
        <dbReference type="EMBL" id="AGU13195.1"/>
    </source>
</evidence>
<evidence type="ECO:0000256" key="9">
    <source>
        <dbReference type="ARBA" id="ARBA00022953"/>
    </source>
</evidence>
<protein>
    <recommendedName>
        <fullName evidence="4">RNA-directed RNA polymerase 2a</fullName>
        <ecNumber evidence="3">2.7.7.48</ecNumber>
    </recommendedName>
</protein>
<dbReference type="SUPFAM" id="SSF56672">
    <property type="entry name" value="DNA/RNA polymerases"/>
    <property type="match status" value="1"/>
</dbReference>
<dbReference type="Proteomes" id="UP000201071">
    <property type="component" value="Genome"/>
</dbReference>
<dbReference type="EMBL" id="KF031041">
    <property type="protein sequence ID" value="AGU13195.1"/>
    <property type="molecule type" value="Genomic_RNA"/>
</dbReference>
<evidence type="ECO:0000256" key="2">
    <source>
        <dbReference type="ARBA" id="ARBA00011754"/>
    </source>
</evidence>
<dbReference type="InterPro" id="IPR047309">
    <property type="entry name" value="Bromoviridae_RdRp"/>
</dbReference>
<evidence type="ECO:0000256" key="7">
    <source>
        <dbReference type="ARBA" id="ARBA00022695"/>
    </source>
</evidence>
<dbReference type="EC" id="2.7.7.48" evidence="3"/>
<evidence type="ECO:0000313" key="12">
    <source>
        <dbReference type="EMBL" id="AGU13191.1"/>
    </source>
</evidence>
<dbReference type="OrthoDB" id="1284at10239"/>
<dbReference type="GO" id="GO:0006351">
    <property type="term" value="P:DNA-templated transcription"/>
    <property type="evidence" value="ECO:0007669"/>
    <property type="project" value="InterPro"/>
</dbReference>
<dbReference type="InterPro" id="IPR043502">
    <property type="entry name" value="DNA/RNA_pol_sf"/>
</dbReference>
<evidence type="ECO:0000256" key="4">
    <source>
        <dbReference type="ARBA" id="ARBA00018640"/>
    </source>
</evidence>
<feature type="region of interest" description="Disordered" evidence="10">
    <location>
        <begin position="765"/>
        <end position="791"/>
    </location>
</feature>
<dbReference type="InterPro" id="IPR001788">
    <property type="entry name" value="RNA-dep_RNA_pol_alsuvir"/>
</dbReference>
<sequence length="791" mass="90676">MAFLSSMFPSDSFLDRDWEVPLLLDERPRTEVEQVSNEEVDTNALFLKSYLLTLFLSPKFKYIFEDFLGTEFACYVKPRWAIVFGCEVDYEVHELVNDELPLHLDTYEPWEGVDDEPCLGIDDLLDRDASPVERDDVLFCLEDESDGTTSLVLPTQTGIDDDVDSDTSLKVFESTEDLEDVKPTLKSSDLVLRTINDVDTVIPVVEKFDTNRLHLVKEVMMDGFESLLIAHERILSRNDWASLAMYCPDMEIPTCGDLLEIPVKHTDIEFIQMAVDELLPGVCDLNDSFFQELVETGDIALELDKAKIDRSVFNDWSKSKKCISSRLNTGNISKRVPTFREAALAIKKRNLNVPDLQQVFFEDEEARRIANRFINTVLDPNKLAQFPGYISEGEIGYYNKYLTGKAIDPDMFVDPCALVSMDKYRHMIKTTLKPMEDCSGLFERPLPATITYHDKGKVMSTSPIFLMMANRLMLCLNDKISIPSGKYHQLFSVDPFAFETTKEFKEIDFSKFDKSQQRLHHLIQFHIFTALGASSEFLQMWFGSHELSHISDGPCGIGFSVNYQRRTGDACTYLGNTIITLSALAYMYDLLDPNVTFVIASGDDSLIGSIKPLNREDEYKFTTLFNFEAKFPHNMPFVCSKFLILAPTNDGGKKVVAVPNALKLFIKLGVKDLSPYVFNEWYSSWLDLIWYFDNYHVVSTMRDYLSHRYKRGTTFYQEGGMLALRSVFSSKTKCLKVLFGLEPKDIEEPKPKKVSFNQIERLNFREKENKVPNKDRSKRPNKSSRMNSDLK</sequence>
<feature type="compositionally biased region" description="Basic and acidic residues" evidence="10">
    <location>
        <begin position="765"/>
        <end position="775"/>
    </location>
</feature>
<keyword evidence="6" id="KW-0808">Transferase</keyword>
<accession>T1WFS1</accession>
<keyword evidence="14" id="KW-1185">Reference proteome</keyword>
<dbReference type="PROSITE" id="PS50507">
    <property type="entry name" value="RDRP_SSRNA_POS"/>
    <property type="match status" value="1"/>
</dbReference>
<evidence type="ECO:0000256" key="10">
    <source>
        <dbReference type="SAM" id="MobiDB-lite"/>
    </source>
</evidence>
<comment type="function">
    <text evidence="1">RNA-dependent RNA polymerase which replicates the viral genome composed of 3 RNA segments, RNA1, RNA2 and RNA3.</text>
</comment>
<evidence type="ECO:0000256" key="1">
    <source>
        <dbReference type="ARBA" id="ARBA00002542"/>
    </source>
</evidence>
<keyword evidence="8" id="KW-0547">Nucleotide-binding</keyword>
<proteinExistence type="predicted"/>
<dbReference type="KEGG" id="vg:16767985"/>
<dbReference type="GO" id="GO:0039690">
    <property type="term" value="P:positive stranded viral RNA replication"/>
    <property type="evidence" value="ECO:0007669"/>
    <property type="project" value="InterPro"/>
</dbReference>
<evidence type="ECO:0000256" key="8">
    <source>
        <dbReference type="ARBA" id="ARBA00022741"/>
    </source>
</evidence>
<evidence type="ECO:0000256" key="3">
    <source>
        <dbReference type="ARBA" id="ARBA00012494"/>
    </source>
</evidence>
<dbReference type="CDD" id="cd23252">
    <property type="entry name" value="Bromoviridae_RdRp"/>
    <property type="match status" value="1"/>
</dbReference>
<comment type="subunit">
    <text evidence="2">Interacts with replication protein 1a.</text>
</comment>
<keyword evidence="7" id="KW-0548">Nucleotidyltransferase</keyword>
<dbReference type="EMBL" id="KF031038">
    <property type="protein sequence ID" value="AGU13191.1"/>
    <property type="molecule type" value="Genomic_RNA"/>
</dbReference>
<keyword evidence="5" id="KW-0696">RNA-directed RNA polymerase</keyword>
<dbReference type="GO" id="GO:0003968">
    <property type="term" value="F:RNA-directed RNA polymerase activity"/>
    <property type="evidence" value="ECO:0007669"/>
    <property type="project" value="UniProtKB-KW"/>
</dbReference>
<keyword evidence="9" id="KW-0693">Viral RNA replication</keyword>
<dbReference type="GO" id="GO:0003723">
    <property type="term" value="F:RNA binding"/>
    <property type="evidence" value="ECO:0007669"/>
    <property type="project" value="InterPro"/>
</dbReference>
<evidence type="ECO:0000313" key="14">
    <source>
        <dbReference type="Proteomes" id="UP000201071"/>
    </source>
</evidence>
<name>T1WFS1_9BROM</name>
<feature type="domain" description="RdRp catalytic" evidence="11">
    <location>
        <begin position="502"/>
        <end position="617"/>
    </location>
</feature>
<dbReference type="RefSeq" id="YP_008519305.1">
    <property type="nucleotide sequence ID" value="NC_022251.1"/>
</dbReference>
<organism evidence="13">
    <name type="scientific">Blueberry shock virus</name>
    <dbReference type="NCBI Taxonomy" id="747056"/>
    <lineage>
        <taxon>Viruses</taxon>
        <taxon>Riboviria</taxon>
        <taxon>Orthornavirae</taxon>
        <taxon>Kitrinoviricota</taxon>
        <taxon>Alsuviricetes</taxon>
        <taxon>Martellivirales</taxon>
        <taxon>Bromoviridae</taxon>
        <taxon>Ilarvirus</taxon>
        <taxon>Ilarvirus BSV</taxon>
    </lineage>
</organism>
<evidence type="ECO:0000256" key="5">
    <source>
        <dbReference type="ARBA" id="ARBA00022484"/>
    </source>
</evidence>
<evidence type="ECO:0000256" key="6">
    <source>
        <dbReference type="ARBA" id="ARBA00022679"/>
    </source>
</evidence>
<accession>T1WEN5</accession>